<feature type="domain" description="HTH lacI-type" evidence="4">
    <location>
        <begin position="11"/>
        <end position="65"/>
    </location>
</feature>
<dbReference type="Pfam" id="PF00356">
    <property type="entry name" value="LacI"/>
    <property type="match status" value="1"/>
</dbReference>
<dbReference type="InterPro" id="IPR000843">
    <property type="entry name" value="HTH_LacI"/>
</dbReference>
<dbReference type="EMBL" id="BSUL01000001">
    <property type="protein sequence ID" value="GMA27214.1"/>
    <property type="molecule type" value="Genomic_DNA"/>
</dbReference>
<keyword evidence="2" id="KW-0238">DNA-binding</keyword>
<keyword evidence="3" id="KW-0804">Transcription</keyword>
<sequence length="336" mass="35447">MQPSRRVQRRVTLTEIAAACGVAPSTVSRALSNPNRVSPQMYERVARKARELGYGSAAMAEQRRRVARGTIALLLPNLTNPFLLDFIRGSQAQAQAAGFLPLLAASEESEQVEADLLDELAHSVDGIVVVSPRSDDALLAQIAERVPLVVLNRDVPWISGVLIDTAAGVAQAFEYLVSLGHERIAYVRGPATSWTDKARFAALEAVAERNAAELVAVGAFRPTLAAGAAAADAVALARVSAAIFFNDTLAIGALGRFQQRGITVPRDMSVVGCDDVFGASFTSPPLTTVTASGEQAGRAVTDLLLSGFMAKGRPHRLDSLATHLTVRESTAPAPSA</sequence>
<dbReference type="CDD" id="cd06267">
    <property type="entry name" value="PBP1_LacI_sugar_binding-like"/>
    <property type="match status" value="1"/>
</dbReference>
<name>A0AA37UDP7_9MICO</name>
<dbReference type="RefSeq" id="WP_284229642.1">
    <property type="nucleotide sequence ID" value="NZ_BSUL01000001.1"/>
</dbReference>
<dbReference type="PANTHER" id="PTHR30146">
    <property type="entry name" value="LACI-RELATED TRANSCRIPTIONAL REPRESSOR"/>
    <property type="match status" value="1"/>
</dbReference>
<proteinExistence type="predicted"/>
<dbReference type="InterPro" id="IPR046335">
    <property type="entry name" value="LacI/GalR-like_sensor"/>
</dbReference>
<dbReference type="Pfam" id="PF13377">
    <property type="entry name" value="Peripla_BP_3"/>
    <property type="match status" value="1"/>
</dbReference>
<dbReference type="InterPro" id="IPR010982">
    <property type="entry name" value="Lambda_DNA-bd_dom_sf"/>
</dbReference>
<evidence type="ECO:0000256" key="3">
    <source>
        <dbReference type="ARBA" id="ARBA00023163"/>
    </source>
</evidence>
<dbReference type="Proteomes" id="UP001157160">
    <property type="component" value="Unassembled WGS sequence"/>
</dbReference>
<comment type="caution">
    <text evidence="5">The sequence shown here is derived from an EMBL/GenBank/DDBJ whole genome shotgun (WGS) entry which is preliminary data.</text>
</comment>
<keyword evidence="1" id="KW-0805">Transcription regulation</keyword>
<evidence type="ECO:0000259" key="4">
    <source>
        <dbReference type="PROSITE" id="PS50932"/>
    </source>
</evidence>
<dbReference type="InterPro" id="IPR028082">
    <property type="entry name" value="Peripla_BP_I"/>
</dbReference>
<dbReference type="PROSITE" id="PS50932">
    <property type="entry name" value="HTH_LACI_2"/>
    <property type="match status" value="1"/>
</dbReference>
<protein>
    <submittedName>
        <fullName evidence="5">LacI family transcriptional regulator</fullName>
    </submittedName>
</protein>
<evidence type="ECO:0000313" key="5">
    <source>
        <dbReference type="EMBL" id="GMA27214.1"/>
    </source>
</evidence>
<dbReference type="SUPFAM" id="SSF53822">
    <property type="entry name" value="Periplasmic binding protein-like I"/>
    <property type="match status" value="1"/>
</dbReference>
<organism evidence="5 6">
    <name type="scientific">Arenivirga flava</name>
    <dbReference type="NCBI Taxonomy" id="1930060"/>
    <lineage>
        <taxon>Bacteria</taxon>
        <taxon>Bacillati</taxon>
        <taxon>Actinomycetota</taxon>
        <taxon>Actinomycetes</taxon>
        <taxon>Micrococcales</taxon>
        <taxon>Microbacteriaceae</taxon>
        <taxon>Arenivirga</taxon>
    </lineage>
</organism>
<reference evidence="5 6" key="1">
    <citation type="journal article" date="2014" name="Int. J. Syst. Evol. Microbiol.">
        <title>Complete genome sequence of Corynebacterium casei LMG S-19264T (=DSM 44701T), isolated from a smear-ripened cheese.</title>
        <authorList>
            <consortium name="US DOE Joint Genome Institute (JGI-PGF)"/>
            <person name="Walter F."/>
            <person name="Albersmeier A."/>
            <person name="Kalinowski J."/>
            <person name="Ruckert C."/>
        </authorList>
    </citation>
    <scope>NUCLEOTIDE SEQUENCE [LARGE SCALE GENOMIC DNA]</scope>
    <source>
        <strain evidence="5 6">NBRC 112289</strain>
    </source>
</reference>
<keyword evidence="6" id="KW-1185">Reference proteome</keyword>
<dbReference type="GO" id="GO:0003700">
    <property type="term" value="F:DNA-binding transcription factor activity"/>
    <property type="evidence" value="ECO:0007669"/>
    <property type="project" value="TreeGrafter"/>
</dbReference>
<dbReference type="CDD" id="cd01392">
    <property type="entry name" value="HTH_LacI"/>
    <property type="match status" value="1"/>
</dbReference>
<evidence type="ECO:0000256" key="2">
    <source>
        <dbReference type="ARBA" id="ARBA00023125"/>
    </source>
</evidence>
<dbReference type="Gene3D" id="1.10.260.40">
    <property type="entry name" value="lambda repressor-like DNA-binding domains"/>
    <property type="match status" value="1"/>
</dbReference>
<dbReference type="SUPFAM" id="SSF47413">
    <property type="entry name" value="lambda repressor-like DNA-binding domains"/>
    <property type="match status" value="1"/>
</dbReference>
<evidence type="ECO:0000256" key="1">
    <source>
        <dbReference type="ARBA" id="ARBA00023015"/>
    </source>
</evidence>
<evidence type="ECO:0000313" key="6">
    <source>
        <dbReference type="Proteomes" id="UP001157160"/>
    </source>
</evidence>
<dbReference type="GO" id="GO:0000976">
    <property type="term" value="F:transcription cis-regulatory region binding"/>
    <property type="evidence" value="ECO:0007669"/>
    <property type="project" value="TreeGrafter"/>
</dbReference>
<dbReference type="AlphaFoldDB" id="A0AA37UDP7"/>
<dbReference type="Gene3D" id="3.40.50.2300">
    <property type="match status" value="2"/>
</dbReference>
<gene>
    <name evidence="5" type="ORF">GCM10025874_04670</name>
</gene>
<dbReference type="PANTHER" id="PTHR30146:SF138">
    <property type="entry name" value="TRANSCRIPTIONAL REGULATORY PROTEIN"/>
    <property type="match status" value="1"/>
</dbReference>
<accession>A0AA37UDP7</accession>
<dbReference type="SMART" id="SM00354">
    <property type="entry name" value="HTH_LACI"/>
    <property type="match status" value="1"/>
</dbReference>